<gene>
    <name evidence="2" type="ORF">SAMN05443144_101253</name>
</gene>
<feature type="signal peptide" evidence="1">
    <location>
        <begin position="1"/>
        <end position="32"/>
    </location>
</feature>
<name>A0A1M4TB57_9BACT</name>
<evidence type="ECO:0000313" key="3">
    <source>
        <dbReference type="Proteomes" id="UP000184041"/>
    </source>
</evidence>
<protein>
    <recommendedName>
        <fullName evidence="4">MetA-pathway of phenol degradation</fullName>
    </recommendedName>
</protein>
<dbReference type="EMBL" id="FQUS01000001">
    <property type="protein sequence ID" value="SHE41655.1"/>
    <property type="molecule type" value="Genomic_DNA"/>
</dbReference>
<feature type="chain" id="PRO_5013041840" description="MetA-pathway of phenol degradation" evidence="1">
    <location>
        <begin position="33"/>
        <end position="242"/>
    </location>
</feature>
<accession>A0A1M4TB57</accession>
<dbReference type="Proteomes" id="UP000184041">
    <property type="component" value="Unassembled WGS sequence"/>
</dbReference>
<keyword evidence="1" id="KW-0732">Signal</keyword>
<dbReference type="STRING" id="1194090.SAMN05443144_101253"/>
<reference evidence="2 3" key="1">
    <citation type="submission" date="2016-11" db="EMBL/GenBank/DDBJ databases">
        <authorList>
            <person name="Jaros S."/>
            <person name="Januszkiewicz K."/>
            <person name="Wedrychowicz H."/>
        </authorList>
    </citation>
    <scope>NUCLEOTIDE SEQUENCE [LARGE SCALE GENOMIC DNA]</scope>
    <source>
        <strain evidence="2 3">DSM 21986</strain>
    </source>
</reference>
<dbReference type="AlphaFoldDB" id="A0A1M4TB57"/>
<proteinExistence type="predicted"/>
<keyword evidence="3" id="KW-1185">Reference proteome</keyword>
<evidence type="ECO:0008006" key="4">
    <source>
        <dbReference type="Google" id="ProtNLM"/>
    </source>
</evidence>
<dbReference type="InterPro" id="IPR010239">
    <property type="entry name" value="CHP02001"/>
</dbReference>
<dbReference type="Pfam" id="PF09694">
    <property type="entry name" value="Gcw_chp"/>
    <property type="match status" value="1"/>
</dbReference>
<evidence type="ECO:0000256" key="1">
    <source>
        <dbReference type="SAM" id="SignalP"/>
    </source>
</evidence>
<sequence>MNTTTMKYFKYIISSIFIVPFALQIQADSAQAQEVSISPGVDLYSTYVWRGVAYSGPSVQPYIELSSGGFAIGAWGSQGIDGSIADESVGFQEMDLYASYSFDFGLSLGITDYYYPGTPYFSYKSDPENGDFSSHAIEFNGGYTIENLSLAANYIVNESPEGAGSAGGDMYYQLGYAAGAAELFIGGGDGWHSTDGDFKIVNVGIGASKEIEVTETFSLPFSGAAILNPDTEQFYIVVGLSL</sequence>
<organism evidence="2 3">
    <name type="scientific">Fodinibius roseus</name>
    <dbReference type="NCBI Taxonomy" id="1194090"/>
    <lineage>
        <taxon>Bacteria</taxon>
        <taxon>Pseudomonadati</taxon>
        <taxon>Balneolota</taxon>
        <taxon>Balneolia</taxon>
        <taxon>Balneolales</taxon>
        <taxon>Balneolaceae</taxon>
        <taxon>Fodinibius</taxon>
    </lineage>
</organism>
<evidence type="ECO:0000313" key="2">
    <source>
        <dbReference type="EMBL" id="SHE41655.1"/>
    </source>
</evidence>